<keyword evidence="9" id="KW-0963">Cytoplasm</keyword>
<comment type="function">
    <text evidence="9">A type II topoisomerase that negatively supercoils closed circular double-stranded (ds) DNA in an ATP-dependent manner to modulate DNA topology and maintain chromosomes in an underwound state. Negative supercoiling favors strand separation, and DNA replication, transcription, recombination and repair, all of which involve strand separation. Also able to catalyze the interconversion of other topological isomers of dsDNA rings, including catenanes and knotted rings. Type II topoisomerases break and join 2 DNA strands simultaneously in an ATP-dependent manner.</text>
</comment>
<evidence type="ECO:0000313" key="12">
    <source>
        <dbReference type="EMBL" id="PQV63988.1"/>
    </source>
</evidence>
<proteinExistence type="inferred from homology"/>
<dbReference type="Gene3D" id="3.30.1360.40">
    <property type="match status" value="1"/>
</dbReference>
<dbReference type="FunFam" id="2.120.10.90:FF:000005">
    <property type="entry name" value="DNA topoisomerase 4 subunit A"/>
    <property type="match status" value="1"/>
</dbReference>
<dbReference type="NCBIfam" id="NF004044">
    <property type="entry name" value="PRK05561.1"/>
    <property type="match status" value="1"/>
</dbReference>
<evidence type="ECO:0000256" key="2">
    <source>
        <dbReference type="ARBA" id="ARBA00008263"/>
    </source>
</evidence>
<dbReference type="Pfam" id="PF03989">
    <property type="entry name" value="DNA_gyraseA_C"/>
    <property type="match status" value="6"/>
</dbReference>
<dbReference type="InterPro" id="IPR050220">
    <property type="entry name" value="Type_II_DNA_Topoisomerases"/>
</dbReference>
<dbReference type="PANTHER" id="PTHR43493:SF5">
    <property type="entry name" value="DNA GYRASE SUBUNIT A, CHLOROPLASTIC_MITOCHONDRIAL"/>
    <property type="match status" value="1"/>
</dbReference>
<dbReference type="SUPFAM" id="SSF56719">
    <property type="entry name" value="Type II DNA topoisomerase"/>
    <property type="match status" value="1"/>
</dbReference>
<dbReference type="InParanoid" id="A0A2S8ST80"/>
<dbReference type="GO" id="GO:0003677">
    <property type="term" value="F:DNA binding"/>
    <property type="evidence" value="ECO:0007669"/>
    <property type="project" value="UniProtKB-UniRule"/>
</dbReference>
<comment type="subunit">
    <text evidence="9">Heterotetramer, composed of two GyrA and two GyrB chains. In the heterotetramer, GyrA contains the active site tyrosine that forms a transient covalent intermediate with DNA, while GyrB binds cofactors and catalyzes ATP hydrolysis.</text>
</comment>
<protein>
    <recommendedName>
        <fullName evidence="9">DNA gyrase subunit A</fullName>
        <ecNumber evidence="9">5.6.2.2</ecNumber>
    </recommendedName>
</protein>
<sequence length="876" mass="97125">MLSLFDFQIPKMSLIETPEGRPSFAREVIPMRIEDEMRVSYTRYAMSVIVGRALPDVRDGLKPVHRRILYAMYDQNLTPDRRREKCASAVGEVLKKYHPHGDQSVYDALVRMAQDFSLRHPLVDGQGNFGSVDGDAPAAYRYTEARLAPLSMELLRDIDAETVDFGPNFSESTTEPLVLPAVYPNLLVNGSAGIAVGMATNIPPHNLGEVCDAVSFLIDKPDMSVDELLKIVPGPDFPTAGIILGVKGTRSAYETGRGSVIMQARATIEPMDAGRNSIIVTELPYQVNKATLVETIANLAREKRIDGISDLRDESDRTGMRIVIELRRDANANVVLNYLYKHTAMRTSFGMNCLAIVNKQPKILNFRQVLEEFVKHREDVIKRRSQFQLRKAEARAHILEGFRAILASIDDVIALIRSSQSREDARNRLMNEGVPAYVDGAVAGDGSRVTLSEIQANAVLDMRLGQLTQLDRMKIDDEYADLIKEIERLRGILESSEKVRQIIKSDMARIKKEYGNPRRTQIYETEVQNFNPEDFIANEEVVVTITRDGYIKKLPKDTYSVQARGGRGKIGLNKKEEDSVEHLFTCSTHNILLVFTNRGRVFQLKAYEVPTASRTSKGTPIVQMLQVERGEVVTAVLNVANFDGEHYLFMVTKEGTVKKTLLSDYANRRTGGLIAINLDGKDELKFVFETDGKKEILLASRKGQTVRFNEGGKESGTGGGVKATGRNSIGVIGMRFSDPDDYIVGAVAADPEEQVLSISEMGLGKRSKVADYRLSGRGTKGVITLKVTEKTGELISLLSVKDDDELMLITKNGIIIRQKINTIRETGRIAQGVKLINLDNGDMVAAVAKLLHEEEELDGGVGVEDGEESETVEAEA</sequence>
<evidence type="ECO:0000256" key="3">
    <source>
        <dbReference type="ARBA" id="ARBA00022741"/>
    </source>
</evidence>
<dbReference type="GO" id="GO:0006261">
    <property type="term" value="P:DNA-templated DNA replication"/>
    <property type="evidence" value="ECO:0007669"/>
    <property type="project" value="UniProtKB-UniRule"/>
</dbReference>
<dbReference type="EC" id="5.6.2.2" evidence="9"/>
<feature type="domain" description="Topo IIA-type catalytic" evidence="11">
    <location>
        <begin position="54"/>
        <end position="535"/>
    </location>
</feature>
<comment type="catalytic activity">
    <reaction evidence="1 9 10">
        <text>ATP-dependent breakage, passage and rejoining of double-stranded DNA.</text>
        <dbReference type="EC" id="5.6.2.2"/>
    </reaction>
</comment>
<keyword evidence="4 9" id="KW-0067">ATP-binding</keyword>
<comment type="similarity">
    <text evidence="2 9">Belongs to the type II topoisomerase GyrA/ParC subunit family.</text>
</comment>
<comment type="caution">
    <text evidence="12">The sequence shown here is derived from an EMBL/GenBank/DDBJ whole genome shotgun (WGS) entry which is preliminary data.</text>
</comment>
<comment type="miscellaneous">
    <text evidence="9">Few gyrases are as efficient as E.coli at forming negative supercoils. Not all organisms have 2 type II topoisomerases; in organisms with a single type II topoisomerase this enzyme also has to decatenate newly replicated chromosomes.</text>
</comment>
<dbReference type="InterPro" id="IPR035516">
    <property type="entry name" value="Gyrase/topoIV_suA_C"/>
</dbReference>
<comment type="subcellular location">
    <subcellularLocation>
        <location evidence="9">Cytoplasm</location>
    </subcellularLocation>
</comment>
<evidence type="ECO:0000256" key="7">
    <source>
        <dbReference type="ARBA" id="ARBA00023235"/>
    </source>
</evidence>
<dbReference type="AlphaFoldDB" id="A0A2S8ST80"/>
<dbReference type="InterPro" id="IPR013757">
    <property type="entry name" value="Topo_IIA_A_a_sf"/>
</dbReference>
<organism evidence="12 13">
    <name type="scientific">Abditibacterium utsteinense</name>
    <dbReference type="NCBI Taxonomy" id="1960156"/>
    <lineage>
        <taxon>Bacteria</taxon>
        <taxon>Pseudomonadati</taxon>
        <taxon>Abditibacteriota</taxon>
        <taxon>Abditibacteriia</taxon>
        <taxon>Abditibacteriales</taxon>
        <taxon>Abditibacteriaceae</taxon>
        <taxon>Abditibacterium</taxon>
    </lineage>
</organism>
<evidence type="ECO:0000256" key="9">
    <source>
        <dbReference type="HAMAP-Rule" id="MF_01897"/>
    </source>
</evidence>
<dbReference type="GO" id="GO:0009330">
    <property type="term" value="C:DNA topoisomerase type II (double strand cut, ATP-hydrolyzing) complex"/>
    <property type="evidence" value="ECO:0007669"/>
    <property type="project" value="TreeGrafter"/>
</dbReference>
<accession>A0A2S8ST80</accession>
<dbReference type="GO" id="GO:0006265">
    <property type="term" value="P:DNA topological change"/>
    <property type="evidence" value="ECO:0007669"/>
    <property type="project" value="UniProtKB-UniRule"/>
</dbReference>
<dbReference type="HAMAP" id="MF_01897">
    <property type="entry name" value="GyrA"/>
    <property type="match status" value="1"/>
</dbReference>
<dbReference type="NCBIfam" id="NF004043">
    <property type="entry name" value="PRK05560.1"/>
    <property type="match status" value="1"/>
</dbReference>
<feature type="active site" description="O-(5'-phospho-DNA)-tyrosine intermediate" evidence="9 10">
    <location>
        <position position="142"/>
    </location>
</feature>
<dbReference type="InterPro" id="IPR002205">
    <property type="entry name" value="Topo_IIA_dom_A"/>
</dbReference>
<name>A0A2S8ST80_9BACT</name>
<keyword evidence="7 9" id="KW-0413">Isomerase</keyword>
<evidence type="ECO:0000256" key="1">
    <source>
        <dbReference type="ARBA" id="ARBA00000185"/>
    </source>
</evidence>
<evidence type="ECO:0000256" key="5">
    <source>
        <dbReference type="ARBA" id="ARBA00023029"/>
    </source>
</evidence>
<dbReference type="SUPFAM" id="SSF101904">
    <property type="entry name" value="GyrA/ParC C-terminal domain-like"/>
    <property type="match status" value="1"/>
</dbReference>
<dbReference type="GO" id="GO:0005694">
    <property type="term" value="C:chromosome"/>
    <property type="evidence" value="ECO:0007669"/>
    <property type="project" value="InterPro"/>
</dbReference>
<dbReference type="NCBIfam" id="TIGR01063">
    <property type="entry name" value="gyrA"/>
    <property type="match status" value="1"/>
</dbReference>
<dbReference type="SMART" id="SM00434">
    <property type="entry name" value="TOP4c"/>
    <property type="match status" value="1"/>
</dbReference>
<evidence type="ECO:0000259" key="11">
    <source>
        <dbReference type="PROSITE" id="PS52040"/>
    </source>
</evidence>
<evidence type="ECO:0000313" key="13">
    <source>
        <dbReference type="Proteomes" id="UP000237684"/>
    </source>
</evidence>
<comment type="subunit">
    <text evidence="8">Heterotetramer composed of ParC and ParE.</text>
</comment>
<dbReference type="GO" id="GO:0005737">
    <property type="term" value="C:cytoplasm"/>
    <property type="evidence" value="ECO:0007669"/>
    <property type="project" value="UniProtKB-SubCell"/>
</dbReference>
<keyword evidence="3 9" id="KW-0547">Nucleotide-binding</keyword>
<dbReference type="InterPro" id="IPR013760">
    <property type="entry name" value="Topo_IIA-like_dom_sf"/>
</dbReference>
<dbReference type="FunFam" id="1.10.268.10:FF:000001">
    <property type="entry name" value="DNA gyrase subunit A"/>
    <property type="match status" value="1"/>
</dbReference>
<dbReference type="Gene3D" id="1.10.268.10">
    <property type="entry name" value="Topoisomerase, domain 3"/>
    <property type="match status" value="1"/>
</dbReference>
<dbReference type="EMBL" id="NIGF01000007">
    <property type="protein sequence ID" value="PQV63988.1"/>
    <property type="molecule type" value="Genomic_DNA"/>
</dbReference>
<feature type="short sequence motif" description="GyrA-box" evidence="9">
    <location>
        <begin position="562"/>
        <end position="568"/>
    </location>
</feature>
<gene>
    <name evidence="9" type="primary">gyrA</name>
    <name evidence="12" type="ORF">B1R32_10710</name>
</gene>
<dbReference type="GO" id="GO:0005524">
    <property type="term" value="F:ATP binding"/>
    <property type="evidence" value="ECO:0007669"/>
    <property type="project" value="UniProtKB-UniRule"/>
</dbReference>
<dbReference type="PROSITE" id="PS52040">
    <property type="entry name" value="TOPO_IIA"/>
    <property type="match status" value="1"/>
</dbReference>
<dbReference type="Pfam" id="PF00521">
    <property type="entry name" value="DNA_topoisoIV"/>
    <property type="match status" value="1"/>
</dbReference>
<dbReference type="Gene3D" id="3.90.199.10">
    <property type="entry name" value="Topoisomerase II, domain 5"/>
    <property type="match status" value="1"/>
</dbReference>
<keyword evidence="13" id="KW-1185">Reference proteome</keyword>
<dbReference type="InterPro" id="IPR005743">
    <property type="entry name" value="GyrA"/>
</dbReference>
<dbReference type="Gene3D" id="2.120.10.90">
    <property type="entry name" value="DNA gyrase/topoisomerase IV, subunit A, C-terminal"/>
    <property type="match status" value="1"/>
</dbReference>
<evidence type="ECO:0000256" key="8">
    <source>
        <dbReference type="ARBA" id="ARBA00063644"/>
    </source>
</evidence>
<reference evidence="12 13" key="1">
    <citation type="journal article" date="2018" name="Syst. Appl. Microbiol.">
        <title>Abditibacterium utsteinense sp. nov., the first cultivated member of candidate phylum FBP, isolated from ice-free Antarctic soil samples.</title>
        <authorList>
            <person name="Tahon G."/>
            <person name="Tytgat B."/>
            <person name="Lebbe L."/>
            <person name="Carlier A."/>
            <person name="Willems A."/>
        </authorList>
    </citation>
    <scope>NUCLEOTIDE SEQUENCE [LARGE SCALE GENOMIC DNA]</scope>
    <source>
        <strain evidence="12 13">LMG 29911</strain>
    </source>
</reference>
<dbReference type="GO" id="GO:0034335">
    <property type="term" value="F:DNA negative supercoiling activity"/>
    <property type="evidence" value="ECO:0007669"/>
    <property type="project" value="UniProtKB-ARBA"/>
</dbReference>
<dbReference type="CDD" id="cd00187">
    <property type="entry name" value="TOP4c"/>
    <property type="match status" value="1"/>
</dbReference>
<keyword evidence="6 9" id="KW-0238">DNA-binding</keyword>
<dbReference type="InterPro" id="IPR006691">
    <property type="entry name" value="GyrA/parC_rep"/>
</dbReference>
<dbReference type="FunFam" id="3.90.199.10:FF:000001">
    <property type="entry name" value="DNA gyrase subunit A"/>
    <property type="match status" value="1"/>
</dbReference>
<dbReference type="InterPro" id="IPR013758">
    <property type="entry name" value="Topo_IIA_A/C_ab"/>
</dbReference>
<evidence type="ECO:0000256" key="10">
    <source>
        <dbReference type="PROSITE-ProRule" id="PRU01384"/>
    </source>
</evidence>
<evidence type="ECO:0000256" key="6">
    <source>
        <dbReference type="ARBA" id="ARBA00023125"/>
    </source>
</evidence>
<dbReference type="FunCoup" id="A0A2S8ST80">
    <property type="interactions" value="413"/>
</dbReference>
<dbReference type="Proteomes" id="UP000237684">
    <property type="component" value="Unassembled WGS sequence"/>
</dbReference>
<dbReference type="PANTHER" id="PTHR43493">
    <property type="entry name" value="DNA GYRASE/TOPOISOMERASE SUBUNIT A"/>
    <property type="match status" value="1"/>
</dbReference>
<evidence type="ECO:0000256" key="4">
    <source>
        <dbReference type="ARBA" id="ARBA00022840"/>
    </source>
</evidence>
<dbReference type="FunFam" id="3.30.1360.40:FF:000002">
    <property type="entry name" value="DNA gyrase subunit A"/>
    <property type="match status" value="1"/>
</dbReference>
<keyword evidence="5 9" id="KW-0799">Topoisomerase</keyword>